<evidence type="ECO:0000256" key="2">
    <source>
        <dbReference type="RuleBase" id="RU361272"/>
    </source>
</evidence>
<feature type="compositionally biased region" description="Low complexity" evidence="3">
    <location>
        <begin position="22"/>
        <end position="41"/>
    </location>
</feature>
<keyword evidence="2" id="KW-0804">Transcription</keyword>
<evidence type="ECO:0000259" key="5">
    <source>
        <dbReference type="PROSITE" id="PS51151"/>
    </source>
</evidence>
<evidence type="ECO:0000256" key="3">
    <source>
        <dbReference type="SAM" id="MobiDB-lite"/>
    </source>
</evidence>
<dbReference type="CDD" id="cd22055">
    <property type="entry name" value="NAC_BTF3"/>
    <property type="match status" value="1"/>
</dbReference>
<evidence type="ECO:0000313" key="7">
    <source>
        <dbReference type="Proteomes" id="UP000807716"/>
    </source>
</evidence>
<dbReference type="Gene3D" id="2.20.70.30">
    <property type="entry name" value="Nascent polypeptide-associated complex domain"/>
    <property type="match status" value="1"/>
</dbReference>
<dbReference type="InterPro" id="IPR048066">
    <property type="entry name" value="ATG26_PH_GRAM1"/>
</dbReference>
<dbReference type="SUPFAM" id="SSF50729">
    <property type="entry name" value="PH domain-like"/>
    <property type="match status" value="1"/>
</dbReference>
<dbReference type="InterPro" id="IPR011993">
    <property type="entry name" value="PH-like_dom_sf"/>
</dbReference>
<feature type="domain" description="NAC-A/B" evidence="5">
    <location>
        <begin position="444"/>
        <end position="509"/>
    </location>
</feature>
<dbReference type="CDD" id="cd13215">
    <property type="entry name" value="PH-GRAM1_AGT26"/>
    <property type="match status" value="1"/>
</dbReference>
<dbReference type="InterPro" id="IPR039370">
    <property type="entry name" value="BTF3"/>
</dbReference>
<sequence>MSSANDHPNVPIGTSSTTHNDNSSGGSKSIINNNNTTTTPTPSSPSLPPLVLTRSNTDTSTTKSEPLSTGLSRSITERIVPPTSGSALLQFVAAALRSEGLGALGPRSDASEEDDDLVHVKNDSKLHKRPSLISKRSLHALGIHSDNEADTSEGSSSDEDDDEDPTESSPSSSAAVPRPHPSREKSHHHSRSEQGDMSKSESAISFGSFRDSKNIAEKLKSAFGYPEVEDFLGEYSCWLARSVLLPGYMYLTTNHICFYANLPSSQDVVQKEGFFSKKSRTTKKYYRYWFVLKNDFLSYYNNQTDVYYPIKTIDLKHALSAEPSLSNEEVFHIFTNNKKHTFKTDSAIQRADWVKAIQKSIFHAKMEGDKVKISIPVANVVDVDMNTMAFAEAIQIKVMESEESYAVDETIMNPEKLAKLQAANQNRSKGAPRRNVKSHRPASSGDDKKLQAAIEKTGATAMYGVDEVNMFKDDGTVLHFRNAKVHAAAGSNTYIVYGRGEEKELTELVPNILSQLGSDSLASLRKLAESYQQSAAGKAALGADDDDEVPDLIDNFEKADLEEAAEEDKKEEATA</sequence>
<feature type="region of interest" description="Disordered" evidence="3">
    <location>
        <begin position="1"/>
        <end position="80"/>
    </location>
</feature>
<feature type="region of interest" description="Disordered" evidence="3">
    <location>
        <begin position="142"/>
        <end position="202"/>
    </location>
</feature>
<dbReference type="InterPro" id="IPR002715">
    <property type="entry name" value="Nas_poly-pep-assoc_cplx_dom"/>
</dbReference>
<keyword evidence="7" id="KW-1185">Reference proteome</keyword>
<dbReference type="GO" id="GO:0005854">
    <property type="term" value="C:nascent polypeptide-associated complex"/>
    <property type="evidence" value="ECO:0007669"/>
    <property type="project" value="UniProtKB-ARBA"/>
</dbReference>
<dbReference type="SMART" id="SM00233">
    <property type="entry name" value="PH"/>
    <property type="match status" value="1"/>
</dbReference>
<dbReference type="EMBL" id="JAAAJB010000059">
    <property type="protein sequence ID" value="KAG0268133.1"/>
    <property type="molecule type" value="Genomic_DNA"/>
</dbReference>
<dbReference type="Gene3D" id="2.30.29.30">
    <property type="entry name" value="Pleckstrin-homology domain (PH domain)/Phosphotyrosine-binding domain (PTB)"/>
    <property type="match status" value="1"/>
</dbReference>
<accession>A0A9P6QHI9</accession>
<dbReference type="SMART" id="SM00568">
    <property type="entry name" value="GRAM"/>
    <property type="match status" value="1"/>
</dbReference>
<dbReference type="PANTHER" id="PTHR10351">
    <property type="entry name" value="TRANSCRIPTION FACTOR BTF3 FAMILY MEMBER"/>
    <property type="match status" value="1"/>
</dbReference>
<dbReference type="Pfam" id="PF02893">
    <property type="entry name" value="GRAM"/>
    <property type="match status" value="1"/>
</dbReference>
<name>A0A9P6QHI9_9FUNG</name>
<dbReference type="Pfam" id="PF01849">
    <property type="entry name" value="NAC"/>
    <property type="match status" value="1"/>
</dbReference>
<comment type="similarity">
    <text evidence="1 2">Belongs to the NAC-beta family.</text>
</comment>
<keyword evidence="2" id="KW-0805">Transcription regulation</keyword>
<gene>
    <name evidence="6" type="primary">ATG26_2</name>
    <name evidence="6" type="ORF">DFQ27_007477</name>
</gene>
<evidence type="ECO:0000256" key="1">
    <source>
        <dbReference type="ARBA" id="ARBA00005296"/>
    </source>
</evidence>
<dbReference type="PROSITE" id="PS51151">
    <property type="entry name" value="NAC_AB"/>
    <property type="match status" value="1"/>
</dbReference>
<feature type="compositionally biased region" description="Basic residues" evidence="3">
    <location>
        <begin position="430"/>
        <end position="440"/>
    </location>
</feature>
<feature type="compositionally biased region" description="Acidic residues" evidence="3">
    <location>
        <begin position="148"/>
        <end position="166"/>
    </location>
</feature>
<dbReference type="OrthoDB" id="8033832at2759"/>
<dbReference type="InterPro" id="IPR001849">
    <property type="entry name" value="PH_domain"/>
</dbReference>
<proteinExistence type="inferred from homology"/>
<organism evidence="6 7">
    <name type="scientific">Actinomortierella ambigua</name>
    <dbReference type="NCBI Taxonomy" id="1343610"/>
    <lineage>
        <taxon>Eukaryota</taxon>
        <taxon>Fungi</taxon>
        <taxon>Fungi incertae sedis</taxon>
        <taxon>Mucoromycota</taxon>
        <taxon>Mortierellomycotina</taxon>
        <taxon>Mortierellomycetes</taxon>
        <taxon>Mortierellales</taxon>
        <taxon>Mortierellaceae</taxon>
        <taxon>Actinomortierella</taxon>
    </lineage>
</organism>
<dbReference type="Proteomes" id="UP000807716">
    <property type="component" value="Unassembled WGS sequence"/>
</dbReference>
<dbReference type="SMART" id="SM01407">
    <property type="entry name" value="NAC"/>
    <property type="match status" value="1"/>
</dbReference>
<reference evidence="6" key="1">
    <citation type="journal article" date="2020" name="Fungal Divers.">
        <title>Resolving the Mortierellaceae phylogeny through synthesis of multi-gene phylogenetics and phylogenomics.</title>
        <authorList>
            <person name="Vandepol N."/>
            <person name="Liber J."/>
            <person name="Desiro A."/>
            <person name="Na H."/>
            <person name="Kennedy M."/>
            <person name="Barry K."/>
            <person name="Grigoriev I.V."/>
            <person name="Miller A.N."/>
            <person name="O'Donnell K."/>
            <person name="Stajich J.E."/>
            <person name="Bonito G."/>
        </authorList>
    </citation>
    <scope>NUCLEOTIDE SEQUENCE</scope>
    <source>
        <strain evidence="6">BC1065</strain>
    </source>
</reference>
<dbReference type="AlphaFoldDB" id="A0A9P6QHI9"/>
<dbReference type="PROSITE" id="PS50003">
    <property type="entry name" value="PH_DOMAIN"/>
    <property type="match status" value="1"/>
</dbReference>
<protein>
    <recommendedName>
        <fullName evidence="2">Nascent polypeptide-associated complex subunit beta</fullName>
    </recommendedName>
</protein>
<feature type="compositionally biased region" description="Polar residues" evidence="3">
    <location>
        <begin position="1"/>
        <end position="21"/>
    </location>
</feature>
<dbReference type="Pfam" id="PF00169">
    <property type="entry name" value="PH"/>
    <property type="match status" value="1"/>
</dbReference>
<evidence type="ECO:0000259" key="4">
    <source>
        <dbReference type="PROSITE" id="PS50003"/>
    </source>
</evidence>
<dbReference type="InterPro" id="IPR038187">
    <property type="entry name" value="NAC_A/B_dom_sf"/>
</dbReference>
<feature type="domain" description="PH" evidence="4">
    <location>
        <begin position="268"/>
        <end position="362"/>
    </location>
</feature>
<feature type="compositionally biased region" description="Polar residues" evidence="3">
    <location>
        <begin position="53"/>
        <end position="74"/>
    </location>
</feature>
<dbReference type="InterPro" id="IPR004182">
    <property type="entry name" value="GRAM"/>
</dbReference>
<feature type="region of interest" description="Disordered" evidence="3">
    <location>
        <begin position="422"/>
        <end position="449"/>
    </location>
</feature>
<evidence type="ECO:0000313" key="6">
    <source>
        <dbReference type="EMBL" id="KAG0268133.1"/>
    </source>
</evidence>
<comment type="subunit">
    <text evidence="2">Part of the nascent polypeptide-associated complex (NAC).</text>
</comment>
<dbReference type="FunFam" id="2.20.70.30:FF:000001">
    <property type="entry name" value="Transcription factor BTF3 homolog"/>
    <property type="match status" value="1"/>
</dbReference>
<comment type="caution">
    <text evidence="6">The sequence shown here is derived from an EMBL/GenBank/DDBJ whole genome shotgun (WGS) entry which is preliminary data.</text>
</comment>